<dbReference type="CDD" id="cd12455">
    <property type="entry name" value="RRM_like_Smg4_UPF3"/>
    <property type="match status" value="1"/>
</dbReference>
<dbReference type="EMBL" id="UXSR01005210">
    <property type="protein sequence ID" value="VDD79737.1"/>
    <property type="molecule type" value="Genomic_DNA"/>
</dbReference>
<sequence length="432" mass="46888">MKNVPTKVVLRHLPPKLTEEHFKEMCSPIPAYDYFRFCLADPSLGDRGYCRAYINFCDPQSVFAFRERFTDYVFVDSEGNEANAIVEYAVFQGTPNTPSESKKDRRQGTIAEDPDYQSFLARTAPPSTEAVNCTDKPPEKQKGTTPWEATLELIEKREAATHQLGETPLTRFLNQRIEKHKRSGNEEFKTTASMGKRSSKANRNARKARQRQTPAAAASSSESTQGTDLHQKPGEDSASSTGGRVAIEKPPASRRGPKHGRGDLSNKPNPDASSSADQHSPLSVPGGGNHGGGRRGGGRRGGSRPPHSDGPPSYSSRQDNVFIRKSQNALVRSDAEISAVVFLAICLLSGMVIALNTQLLRLANRLPQPAVVVAPLALPNLAEVIEGAVLVGHQGPPSHTHAAGVPPPALKLIEYTPTHKVELFELTPPPSM</sequence>
<dbReference type="GO" id="GO:0005737">
    <property type="term" value="C:cytoplasm"/>
    <property type="evidence" value="ECO:0007669"/>
    <property type="project" value="TreeGrafter"/>
</dbReference>
<dbReference type="InterPro" id="IPR039722">
    <property type="entry name" value="Upf3"/>
</dbReference>
<evidence type="ECO:0000256" key="3">
    <source>
        <dbReference type="ARBA" id="ARBA00023161"/>
    </source>
</evidence>
<feature type="compositionally biased region" description="Low complexity" evidence="5">
    <location>
        <begin position="211"/>
        <end position="223"/>
    </location>
</feature>
<feature type="compositionally biased region" description="Basic residues" evidence="5">
    <location>
        <begin position="197"/>
        <end position="210"/>
    </location>
</feature>
<dbReference type="STRING" id="53468.A0A0R3UF83"/>
<dbReference type="PANTHER" id="PTHR13112:SF0">
    <property type="entry name" value="FI21285P1"/>
    <property type="match status" value="1"/>
</dbReference>
<comment type="subcellular location">
    <subcellularLocation>
        <location evidence="1">Nucleus</location>
    </subcellularLocation>
</comment>
<dbReference type="SUPFAM" id="SSF54928">
    <property type="entry name" value="RNA-binding domain, RBD"/>
    <property type="match status" value="1"/>
</dbReference>
<dbReference type="GO" id="GO:0045727">
    <property type="term" value="P:positive regulation of translation"/>
    <property type="evidence" value="ECO:0007669"/>
    <property type="project" value="TreeGrafter"/>
</dbReference>
<evidence type="ECO:0000256" key="2">
    <source>
        <dbReference type="ARBA" id="ARBA00005991"/>
    </source>
</evidence>
<feature type="compositionally biased region" description="Basic residues" evidence="5">
    <location>
        <begin position="292"/>
        <end position="302"/>
    </location>
</feature>
<evidence type="ECO:0000313" key="8">
    <source>
        <dbReference type="Proteomes" id="UP000267029"/>
    </source>
</evidence>
<dbReference type="InterPro" id="IPR012677">
    <property type="entry name" value="Nucleotide-bd_a/b_plait_sf"/>
</dbReference>
<dbReference type="GO" id="GO:0005730">
    <property type="term" value="C:nucleolus"/>
    <property type="evidence" value="ECO:0007669"/>
    <property type="project" value="TreeGrafter"/>
</dbReference>
<evidence type="ECO:0000256" key="1">
    <source>
        <dbReference type="ARBA" id="ARBA00004123"/>
    </source>
</evidence>
<organism evidence="7 8">
    <name type="scientific">Mesocestoides corti</name>
    <name type="common">Flatworm</name>
    <dbReference type="NCBI Taxonomy" id="53468"/>
    <lineage>
        <taxon>Eukaryota</taxon>
        <taxon>Metazoa</taxon>
        <taxon>Spiralia</taxon>
        <taxon>Lophotrochozoa</taxon>
        <taxon>Platyhelminthes</taxon>
        <taxon>Cestoda</taxon>
        <taxon>Eucestoda</taxon>
        <taxon>Cyclophyllidea</taxon>
        <taxon>Mesocestoididae</taxon>
        <taxon>Mesocestoides</taxon>
    </lineage>
</organism>
<dbReference type="PANTHER" id="PTHR13112">
    <property type="entry name" value="UPF3 REGULATOR OF NONSENSE TRANSCRIPTS-LIKE PROTEIN"/>
    <property type="match status" value="1"/>
</dbReference>
<keyword evidence="4" id="KW-0539">Nucleus</keyword>
<dbReference type="GO" id="GO:0003729">
    <property type="term" value="F:mRNA binding"/>
    <property type="evidence" value="ECO:0007669"/>
    <property type="project" value="TreeGrafter"/>
</dbReference>
<protein>
    <recommendedName>
        <fullName evidence="6">UPF3 domain-containing protein</fullName>
    </recommendedName>
</protein>
<dbReference type="Proteomes" id="UP000267029">
    <property type="component" value="Unassembled WGS sequence"/>
</dbReference>
<feature type="compositionally biased region" description="Polar residues" evidence="5">
    <location>
        <begin position="266"/>
        <end position="281"/>
    </location>
</feature>
<evidence type="ECO:0000313" key="7">
    <source>
        <dbReference type="EMBL" id="VDD79737.1"/>
    </source>
</evidence>
<keyword evidence="8" id="KW-1185">Reference proteome</keyword>
<gene>
    <name evidence="7" type="ORF">MCOS_LOCUS5740</name>
</gene>
<evidence type="ECO:0000256" key="5">
    <source>
        <dbReference type="SAM" id="MobiDB-lite"/>
    </source>
</evidence>
<feature type="region of interest" description="Disordered" evidence="5">
    <location>
        <begin position="172"/>
        <end position="319"/>
    </location>
</feature>
<dbReference type="InterPro" id="IPR035979">
    <property type="entry name" value="RBD_domain_sf"/>
</dbReference>
<comment type="similarity">
    <text evidence="2">Belongs to the RENT3 family.</text>
</comment>
<reference evidence="7 8" key="1">
    <citation type="submission" date="2018-10" db="EMBL/GenBank/DDBJ databases">
        <authorList>
            <consortium name="Pathogen Informatics"/>
        </authorList>
    </citation>
    <scope>NUCLEOTIDE SEQUENCE [LARGE SCALE GENOMIC DNA]</scope>
</reference>
<dbReference type="OrthoDB" id="18087at2759"/>
<evidence type="ECO:0000259" key="6">
    <source>
        <dbReference type="Pfam" id="PF03467"/>
    </source>
</evidence>
<dbReference type="Pfam" id="PF03467">
    <property type="entry name" value="Smg4_UPF3"/>
    <property type="match status" value="1"/>
</dbReference>
<dbReference type="AlphaFoldDB" id="A0A0R3UF83"/>
<accession>A0A0R3UF83</accession>
<dbReference type="GO" id="GO:0000184">
    <property type="term" value="P:nuclear-transcribed mRNA catabolic process, nonsense-mediated decay"/>
    <property type="evidence" value="ECO:0007669"/>
    <property type="project" value="UniProtKB-KW"/>
</dbReference>
<proteinExistence type="inferred from homology"/>
<dbReference type="Gene3D" id="3.30.70.330">
    <property type="match status" value="1"/>
</dbReference>
<dbReference type="InterPro" id="IPR005120">
    <property type="entry name" value="UPF3_dom"/>
</dbReference>
<keyword evidence="3" id="KW-0866">Nonsense-mediated mRNA decay</keyword>
<feature type="region of interest" description="Disordered" evidence="5">
    <location>
        <begin position="122"/>
        <end position="146"/>
    </location>
</feature>
<feature type="domain" description="UPF3" evidence="6">
    <location>
        <begin position="5"/>
        <end position="176"/>
    </location>
</feature>
<name>A0A0R3UF83_MESCO</name>
<evidence type="ECO:0000256" key="4">
    <source>
        <dbReference type="ARBA" id="ARBA00023242"/>
    </source>
</evidence>